<evidence type="ECO:0000256" key="1">
    <source>
        <dbReference type="SAM" id="Phobius"/>
    </source>
</evidence>
<evidence type="ECO:0000313" key="3">
    <source>
        <dbReference type="Proteomes" id="UP000308271"/>
    </source>
</evidence>
<name>A0A5C4S8R5_CHLTI</name>
<proteinExistence type="predicted"/>
<feature type="transmembrane region" description="Helical" evidence="1">
    <location>
        <begin position="6"/>
        <end position="24"/>
    </location>
</feature>
<comment type="caution">
    <text evidence="2">The sequence shown here is derived from an EMBL/GenBank/DDBJ whole genome shotgun (WGS) entry which is preliminary data.</text>
</comment>
<dbReference type="EMBL" id="VDCH01000009">
    <property type="protein sequence ID" value="TNJ39141.1"/>
    <property type="molecule type" value="Genomic_DNA"/>
</dbReference>
<sequence length="118" mass="13361">MRIMSWILILGFALSVFFLLVYFLSRFVNYMKMEQNMEIESFKDSLIDKDNPVGLTGDELEKMKQQQAEAQAHLREVISKIPVIQKDGKFQLDMDAVRQQKADAAKTNGSTGPATGKS</sequence>
<protein>
    <submittedName>
        <fullName evidence="2">Uncharacterized protein</fullName>
    </submittedName>
</protein>
<evidence type="ECO:0000313" key="2">
    <source>
        <dbReference type="EMBL" id="TNJ39141.1"/>
    </source>
</evidence>
<dbReference type="AlphaFoldDB" id="A0A5C4S8R5"/>
<dbReference type="OrthoDB" id="595303at2"/>
<organism evidence="2 3">
    <name type="scientific">Chlorobaculum thiosulfatiphilum</name>
    <name type="common">Chlorobium limicola f.sp. thiosulfatophilum</name>
    <dbReference type="NCBI Taxonomy" id="115852"/>
    <lineage>
        <taxon>Bacteria</taxon>
        <taxon>Pseudomonadati</taxon>
        <taxon>Chlorobiota</taxon>
        <taxon>Chlorobiia</taxon>
        <taxon>Chlorobiales</taxon>
        <taxon>Chlorobiaceae</taxon>
        <taxon>Chlorobaculum</taxon>
    </lineage>
</organism>
<dbReference type="Proteomes" id="UP000308271">
    <property type="component" value="Unassembled WGS sequence"/>
</dbReference>
<accession>A0A5C4S8R5</accession>
<keyword evidence="1" id="KW-1133">Transmembrane helix</keyword>
<reference evidence="2 3" key="1">
    <citation type="submission" date="2019-05" db="EMBL/GenBank/DDBJ databases">
        <title>Draft Whole-Genome sequence of the green sulfur bacterium Chlorobaculum thiosulfatiphilum DSM 249.</title>
        <authorList>
            <person name="Meyer T.E."/>
            <person name="Kyndt J.A."/>
        </authorList>
    </citation>
    <scope>NUCLEOTIDE SEQUENCE [LARGE SCALE GENOMIC DNA]</scope>
    <source>
        <strain evidence="2 3">DSM 249</strain>
    </source>
</reference>
<gene>
    <name evidence="2" type="ORF">FGF66_06005</name>
</gene>
<keyword evidence="1" id="KW-0812">Transmembrane</keyword>
<keyword evidence="3" id="KW-1185">Reference proteome</keyword>
<keyword evidence="1" id="KW-0472">Membrane</keyword>